<dbReference type="AlphaFoldDB" id="R4YW67"/>
<evidence type="ECO:0000313" key="4">
    <source>
        <dbReference type="Proteomes" id="UP000018291"/>
    </source>
</evidence>
<dbReference type="GO" id="GO:0016787">
    <property type="term" value="F:hydrolase activity"/>
    <property type="evidence" value="ECO:0007669"/>
    <property type="project" value="UniProtKB-KW"/>
</dbReference>
<dbReference type="eggNOG" id="COG3764">
    <property type="taxonomic scope" value="Bacteria"/>
</dbReference>
<organism evidence="3 4">
    <name type="scientific">Candidatus Neomicrothrix parvicella RN1</name>
    <dbReference type="NCBI Taxonomy" id="1229780"/>
    <lineage>
        <taxon>Bacteria</taxon>
        <taxon>Bacillati</taxon>
        <taxon>Actinomycetota</taxon>
        <taxon>Acidimicrobiia</taxon>
        <taxon>Acidimicrobiales</taxon>
        <taxon>Microthrixaceae</taxon>
        <taxon>Candidatus Neomicrothrix</taxon>
    </lineage>
</organism>
<evidence type="ECO:0000256" key="2">
    <source>
        <dbReference type="PIRSR" id="PIRSR605754-1"/>
    </source>
</evidence>
<dbReference type="NCBIfam" id="TIGR01076">
    <property type="entry name" value="sortase_fam"/>
    <property type="match status" value="1"/>
</dbReference>
<sequence>MTRRHAAPIAIWAVTVAVGLVGGIAAVRQLLPDDHSEQALSVVPVPGADTTNGRVETAEVLMPAGTPAATTQPGIPDEITDWEDVRLVMPTLGEDVRVVEGVDLGALSQGVGHWPGTAEPGQTGNMVIAGHRTTHGAPFRRLDELRVGDDVGIGASGQVVTYRVTGTEIVDPGQVEVARPTTTATATLFACHPPGSAAKRIVVRLARSA</sequence>
<evidence type="ECO:0000313" key="3">
    <source>
        <dbReference type="EMBL" id="CCM62135.1"/>
    </source>
</evidence>
<dbReference type="InterPro" id="IPR023365">
    <property type="entry name" value="Sortase_dom-sf"/>
</dbReference>
<comment type="caution">
    <text evidence="3">The sequence shown here is derived from an EMBL/GenBank/DDBJ whole genome shotgun (WGS) entry which is preliminary data.</text>
</comment>
<dbReference type="InterPro" id="IPR042003">
    <property type="entry name" value="Sortase_E"/>
</dbReference>
<dbReference type="RefSeq" id="WP_012223278.1">
    <property type="nucleotide sequence ID" value="NZ_HG422565.1"/>
</dbReference>
<dbReference type="EMBL" id="CANL01000002">
    <property type="protein sequence ID" value="CCM62135.1"/>
    <property type="molecule type" value="Genomic_DNA"/>
</dbReference>
<proteinExistence type="predicted"/>
<keyword evidence="1" id="KW-0378">Hydrolase</keyword>
<dbReference type="Gene3D" id="2.40.260.10">
    <property type="entry name" value="Sortase"/>
    <property type="match status" value="1"/>
</dbReference>
<dbReference type="HOGENOM" id="CLU_1313542_0_0_11"/>
<name>R4YW67_9ACTN</name>
<keyword evidence="4" id="KW-1185">Reference proteome</keyword>
<gene>
    <name evidence="3" type="ORF">BN381_100022</name>
</gene>
<feature type="active site" description="Proton donor/acceptor" evidence="2">
    <location>
        <position position="131"/>
    </location>
</feature>
<dbReference type="SUPFAM" id="SSF63817">
    <property type="entry name" value="Sortase"/>
    <property type="match status" value="1"/>
</dbReference>
<reference evidence="3 4" key="1">
    <citation type="journal article" date="2013" name="ISME J.">
        <title>Metabolic model for the filamentous 'Candidatus Microthrix parvicella' based on genomic and metagenomic analyses.</title>
        <authorList>
            <person name="Jon McIlroy S."/>
            <person name="Kristiansen R."/>
            <person name="Albertsen M."/>
            <person name="Michael Karst S."/>
            <person name="Rossetti S."/>
            <person name="Lund Nielsen J."/>
            <person name="Tandoi V."/>
            <person name="James Seviour R."/>
            <person name="Nielsen P.H."/>
        </authorList>
    </citation>
    <scope>NUCLEOTIDE SEQUENCE [LARGE SCALE GENOMIC DNA]</scope>
    <source>
        <strain evidence="3 4">RN1</strain>
    </source>
</reference>
<dbReference type="STRING" id="1229780.BN381_100022"/>
<dbReference type="Pfam" id="PF04203">
    <property type="entry name" value="Sortase"/>
    <property type="match status" value="1"/>
</dbReference>
<dbReference type="Proteomes" id="UP000018291">
    <property type="component" value="Unassembled WGS sequence"/>
</dbReference>
<protein>
    <recommendedName>
        <fullName evidence="5">Sortase family protein</fullName>
    </recommendedName>
</protein>
<feature type="active site" description="Acyl-thioester intermediate" evidence="2">
    <location>
        <position position="191"/>
    </location>
</feature>
<dbReference type="InterPro" id="IPR005754">
    <property type="entry name" value="Sortase"/>
</dbReference>
<evidence type="ECO:0000256" key="1">
    <source>
        <dbReference type="ARBA" id="ARBA00022801"/>
    </source>
</evidence>
<dbReference type="OrthoDB" id="5242161at2"/>
<dbReference type="CDD" id="cd05830">
    <property type="entry name" value="Sortase_E"/>
    <property type="match status" value="1"/>
</dbReference>
<evidence type="ECO:0008006" key="5">
    <source>
        <dbReference type="Google" id="ProtNLM"/>
    </source>
</evidence>
<accession>R4YW67</accession>